<accession>A0A7V8V5I0</accession>
<evidence type="ECO:0000256" key="2">
    <source>
        <dbReference type="SAM" id="Phobius"/>
    </source>
</evidence>
<feature type="region of interest" description="Disordered" evidence="1">
    <location>
        <begin position="145"/>
        <end position="187"/>
    </location>
</feature>
<feature type="region of interest" description="Disordered" evidence="1">
    <location>
        <begin position="199"/>
        <end position="231"/>
    </location>
</feature>
<feature type="compositionally biased region" description="Basic and acidic residues" evidence="1">
    <location>
        <begin position="87"/>
        <end position="96"/>
    </location>
</feature>
<dbReference type="Proteomes" id="UP000551616">
    <property type="component" value="Unassembled WGS sequence"/>
</dbReference>
<keyword evidence="2" id="KW-0812">Transmembrane</keyword>
<dbReference type="EMBL" id="JABRWO010000006">
    <property type="protein sequence ID" value="MBA2115285.1"/>
    <property type="molecule type" value="Genomic_DNA"/>
</dbReference>
<keyword evidence="4" id="KW-1185">Reference proteome</keyword>
<organism evidence="3 4">
    <name type="scientific">Bremerella alba</name>
    <dbReference type="NCBI Taxonomy" id="980252"/>
    <lineage>
        <taxon>Bacteria</taxon>
        <taxon>Pseudomonadati</taxon>
        <taxon>Planctomycetota</taxon>
        <taxon>Planctomycetia</taxon>
        <taxon>Pirellulales</taxon>
        <taxon>Pirellulaceae</taxon>
        <taxon>Bremerella</taxon>
    </lineage>
</organism>
<evidence type="ECO:0000313" key="4">
    <source>
        <dbReference type="Proteomes" id="UP000551616"/>
    </source>
</evidence>
<dbReference type="NCBIfam" id="TIGR02098">
    <property type="entry name" value="MJ0042_CXXC"/>
    <property type="match status" value="1"/>
</dbReference>
<evidence type="ECO:0000256" key="1">
    <source>
        <dbReference type="SAM" id="MobiDB-lite"/>
    </source>
</evidence>
<keyword evidence="2" id="KW-0472">Membrane</keyword>
<feature type="compositionally biased region" description="Polar residues" evidence="1">
    <location>
        <begin position="55"/>
        <end position="70"/>
    </location>
</feature>
<dbReference type="InterPro" id="IPR011723">
    <property type="entry name" value="Znf/thioredoxin_put"/>
</dbReference>
<reference evidence="3 4" key="1">
    <citation type="submission" date="2020-05" db="EMBL/GenBank/DDBJ databases">
        <title>Bremerella alba sp. nov., a novel planctomycete isolated from the surface of the macroalga Fucus spiralis.</title>
        <authorList>
            <person name="Godinho O."/>
            <person name="Botelho R."/>
            <person name="Albuquerque L."/>
            <person name="Wiegand S."/>
            <person name="Da Costa M.S."/>
            <person name="Lobo-Da-Cunha A."/>
            <person name="Jogler C."/>
            <person name="Lage O.M."/>
        </authorList>
    </citation>
    <scope>NUCLEOTIDE SEQUENCE [LARGE SCALE GENOMIC DNA]</scope>
    <source>
        <strain evidence="3 4">FF15</strain>
    </source>
</reference>
<keyword evidence="2" id="KW-1133">Transmembrane helix</keyword>
<dbReference type="AlphaFoldDB" id="A0A7V8V5I0"/>
<evidence type="ECO:0008006" key="5">
    <source>
        <dbReference type="Google" id="ProtNLM"/>
    </source>
</evidence>
<proteinExistence type="predicted"/>
<gene>
    <name evidence="3" type="ORF">HOV93_24580</name>
</gene>
<evidence type="ECO:0000313" key="3">
    <source>
        <dbReference type="EMBL" id="MBA2115285.1"/>
    </source>
</evidence>
<feature type="transmembrane region" description="Helical" evidence="2">
    <location>
        <begin position="364"/>
        <end position="385"/>
    </location>
</feature>
<feature type="region of interest" description="Disordered" evidence="1">
    <location>
        <begin position="39"/>
        <end position="125"/>
    </location>
</feature>
<comment type="caution">
    <text evidence="3">The sequence shown here is derived from an EMBL/GenBank/DDBJ whole genome shotgun (WGS) entry which is preliminary data.</text>
</comment>
<feature type="compositionally biased region" description="Polar residues" evidence="1">
    <location>
        <begin position="164"/>
        <end position="174"/>
    </location>
</feature>
<name>A0A7V8V5I0_9BACT</name>
<sequence>MTSYAQCTHCQTKFKAKAELNGKSVRCPKCKKVFDVKLTDTAPSSEERAKHGSAANLSKSKVIPQNQSGSKILGDKPVAGRQAPKAKSADRPKWSGEPESGSSPAVDSTAKKQLHQIPAGKESPILRSRRTLSAVILPGDRHIPALEVPWGAPCNPPKDFLKEQSGSSVQTQSPAPSPLEYSPLISPDEKEIRIEVTQPGENAPIVESEDGELGLQEDVTSKPASSSSSSMDINEDELIADVTENTSKAAKPKQGETGFHRSAKEKVIKGAFTEDVVTSDNEGGFYRPALPGQHDDIYTQDPAVLEMAMAAAKQLLGRGASIDDLEAVEGSKYVEQVAEVLAEQEGFGQTKESGGFSLPVNSTLVMGGVGIVCGVGLLILLVYAVSTISNTLGSDGAGANKFDYVTQQTSQFPVEARGPAGLVTVKFPSNFDPLPSIERPWLGTKVEGYRIIRGDESYVMMFSSSIPGNSPKGNQMPSKEQLEVFGMQNLMGASKYLSKTDQMTLDNYPLFEYHFSADILRSQPGKSRVVLLFTQQRMFMFIWSGRHSSSEVNKFFQSISVKGSPYPGAG</sequence>
<protein>
    <recommendedName>
        <fullName evidence="5">Zinc finger/thioredoxin putative domain-containing protein</fullName>
    </recommendedName>
</protein>